<dbReference type="PANTHER" id="PTHR22893:SF91">
    <property type="entry name" value="NADPH DEHYDROGENASE 2-RELATED"/>
    <property type="match status" value="1"/>
</dbReference>
<dbReference type="PANTHER" id="PTHR22893">
    <property type="entry name" value="NADH OXIDOREDUCTASE-RELATED"/>
    <property type="match status" value="1"/>
</dbReference>
<evidence type="ECO:0000313" key="5">
    <source>
        <dbReference type="EMBL" id="RKD85120.1"/>
    </source>
</evidence>
<reference evidence="5 6" key="1">
    <citation type="submission" date="2018-09" db="EMBL/GenBank/DDBJ databases">
        <title>Genomic Encyclopedia of Archaeal and Bacterial Type Strains, Phase II (KMG-II): from individual species to whole genera.</title>
        <authorList>
            <person name="Goeker M."/>
        </authorList>
    </citation>
    <scope>NUCLEOTIDE SEQUENCE [LARGE SCALE GENOMIC DNA]</scope>
    <source>
        <strain evidence="5 6">DSM 27148</strain>
    </source>
</reference>
<dbReference type="Pfam" id="PF00724">
    <property type="entry name" value="Oxidored_FMN"/>
    <property type="match status" value="1"/>
</dbReference>
<feature type="domain" description="NADH:flavin oxidoreductase/NADH oxidase N-terminal" evidence="4">
    <location>
        <begin position="4"/>
        <end position="333"/>
    </location>
</feature>
<keyword evidence="3" id="KW-0560">Oxidoreductase</keyword>
<dbReference type="GO" id="GO:0016628">
    <property type="term" value="F:oxidoreductase activity, acting on the CH-CH group of donors, NAD or NADP as acceptor"/>
    <property type="evidence" value="ECO:0007669"/>
    <property type="project" value="UniProtKB-ARBA"/>
</dbReference>
<organism evidence="5 6">
    <name type="scientific">Mangrovibacterium diazotrophicum</name>
    <dbReference type="NCBI Taxonomy" id="1261403"/>
    <lineage>
        <taxon>Bacteria</taxon>
        <taxon>Pseudomonadati</taxon>
        <taxon>Bacteroidota</taxon>
        <taxon>Bacteroidia</taxon>
        <taxon>Marinilabiliales</taxon>
        <taxon>Prolixibacteraceae</taxon>
        <taxon>Mangrovibacterium</taxon>
    </lineage>
</organism>
<evidence type="ECO:0000256" key="3">
    <source>
        <dbReference type="ARBA" id="ARBA00023002"/>
    </source>
</evidence>
<comment type="cofactor">
    <cofactor evidence="1">
        <name>FMN</name>
        <dbReference type="ChEBI" id="CHEBI:58210"/>
    </cofactor>
</comment>
<evidence type="ECO:0000256" key="2">
    <source>
        <dbReference type="ARBA" id="ARBA00005979"/>
    </source>
</evidence>
<dbReference type="Gene3D" id="3.20.20.70">
    <property type="entry name" value="Aldolase class I"/>
    <property type="match status" value="1"/>
</dbReference>
<dbReference type="GO" id="GO:0005829">
    <property type="term" value="C:cytosol"/>
    <property type="evidence" value="ECO:0007669"/>
    <property type="project" value="UniProtKB-ARBA"/>
</dbReference>
<dbReference type="InterPro" id="IPR045247">
    <property type="entry name" value="Oye-like"/>
</dbReference>
<dbReference type="GO" id="GO:0010181">
    <property type="term" value="F:FMN binding"/>
    <property type="evidence" value="ECO:0007669"/>
    <property type="project" value="InterPro"/>
</dbReference>
<dbReference type="Proteomes" id="UP000283387">
    <property type="component" value="Unassembled WGS sequence"/>
</dbReference>
<dbReference type="FunFam" id="3.20.20.70:FF:000059">
    <property type="entry name" value="N-ethylmaleimide reductase, FMN-linked"/>
    <property type="match status" value="1"/>
</dbReference>
<dbReference type="EMBL" id="RAPN01000006">
    <property type="protein sequence ID" value="RKD85120.1"/>
    <property type="molecule type" value="Genomic_DNA"/>
</dbReference>
<evidence type="ECO:0000256" key="1">
    <source>
        <dbReference type="ARBA" id="ARBA00001917"/>
    </source>
</evidence>
<dbReference type="InterPro" id="IPR013785">
    <property type="entry name" value="Aldolase_TIM"/>
</dbReference>
<accession>A0A419VUB8</accession>
<keyword evidence="6" id="KW-1185">Reference proteome</keyword>
<sequence>MENKLFTPLQLGDYELKNRLVMAPLTRMRATAGSLAPHDLNVEYYRQRSSAGLIVTEASQISPLGMGYPLTPGIYSDEQVAGWKKVTDAVHAEDGKTFIQLWHVGRVSHTSLHPEAGLPVAPSAVAAPGMTLTASFEQVPFETPRAITVDEIKQTIHDYRKAAENAKAAGFDGVELHAANGYLLHEFLHETSNLRTDEYGGSIENKARIVFEVLDQLVDVFGAGKVGIRLSPFAYPYGEYDPKSYEVYQYLVEKLNSYKLAYLHLIRYRQGEIENVTAKEEALWKSYDGTIIAADGFTPETAAEYVEAGKADAIAFGRHFIANPDLPKRIELAAELNDYDRNTFYGGAEKGYTDYPFLEKTKA</sequence>
<dbReference type="CDD" id="cd02933">
    <property type="entry name" value="OYE_like_FMN"/>
    <property type="match status" value="1"/>
</dbReference>
<gene>
    <name evidence="5" type="ORF">BC643_4639</name>
</gene>
<evidence type="ECO:0000313" key="6">
    <source>
        <dbReference type="Proteomes" id="UP000283387"/>
    </source>
</evidence>
<protein>
    <submittedName>
        <fullName evidence="5">N-ethylmaleimide reductase</fullName>
    </submittedName>
</protein>
<dbReference type="SUPFAM" id="SSF51395">
    <property type="entry name" value="FMN-linked oxidoreductases"/>
    <property type="match status" value="1"/>
</dbReference>
<evidence type="ECO:0000259" key="4">
    <source>
        <dbReference type="Pfam" id="PF00724"/>
    </source>
</evidence>
<comment type="similarity">
    <text evidence="2">Belongs to the NADH:flavin oxidoreductase/NADH oxidase family.</text>
</comment>
<comment type="caution">
    <text evidence="5">The sequence shown here is derived from an EMBL/GenBank/DDBJ whole genome shotgun (WGS) entry which is preliminary data.</text>
</comment>
<name>A0A419VUB8_9BACT</name>
<proteinExistence type="inferred from homology"/>
<dbReference type="AlphaFoldDB" id="A0A419VUB8"/>
<dbReference type="OrthoDB" id="9772736at2"/>
<dbReference type="InterPro" id="IPR001155">
    <property type="entry name" value="OxRdtase_FMN_N"/>
</dbReference>
<dbReference type="RefSeq" id="WP_120275790.1">
    <property type="nucleotide sequence ID" value="NZ_RAPN01000006.1"/>
</dbReference>